<dbReference type="AlphaFoldDB" id="A0A6C0CPD0"/>
<organism evidence="1">
    <name type="scientific">viral metagenome</name>
    <dbReference type="NCBI Taxonomy" id="1070528"/>
    <lineage>
        <taxon>unclassified sequences</taxon>
        <taxon>metagenomes</taxon>
        <taxon>organismal metagenomes</taxon>
    </lineage>
</organism>
<protein>
    <submittedName>
        <fullName evidence="1">Uncharacterized protein</fullName>
    </submittedName>
</protein>
<evidence type="ECO:0000313" key="1">
    <source>
        <dbReference type="EMBL" id="QHT05534.1"/>
    </source>
</evidence>
<name>A0A6C0CPD0_9ZZZZ</name>
<dbReference type="EMBL" id="MN739457">
    <property type="protein sequence ID" value="QHT05534.1"/>
    <property type="molecule type" value="Genomic_DNA"/>
</dbReference>
<reference evidence="1" key="1">
    <citation type="journal article" date="2020" name="Nature">
        <title>Giant virus diversity and host interactions through global metagenomics.</title>
        <authorList>
            <person name="Schulz F."/>
            <person name="Roux S."/>
            <person name="Paez-Espino D."/>
            <person name="Jungbluth S."/>
            <person name="Walsh D.A."/>
            <person name="Denef V.J."/>
            <person name="McMahon K.D."/>
            <person name="Konstantinidis K.T."/>
            <person name="Eloe-Fadrosh E.A."/>
            <person name="Kyrpides N.C."/>
            <person name="Woyke T."/>
        </authorList>
    </citation>
    <scope>NUCLEOTIDE SEQUENCE</scope>
    <source>
        <strain evidence="1">GVMAG-M-3300021389-45</strain>
    </source>
</reference>
<sequence>MSTNGQLVFTDVDKITFKGVGNASNAVIDTLTGKIGVGVDSPDANLHVVGNSYVSTNLELGGTLIMGTVNVEAQHSLEAVTATGNTTPLTIEFTNPTTSLVASGNVEVGGNVVAGYLYGDGSNISGISSASNLQVVTDTGNVTSNTVQFTNATTGLVTTANVEVGGELTVSGMLNLPRLVGDPSSGVTGDIYFHTTSSSIRYYNGTAWGSLMNAPPVATGSTVIIPGQSAGTSLTYNLGIDFEDDQDSDTQLTYTLSSGTLPTGISLPSPGSSTTSGTLTLEPGTFNFTVQATDTGNQSSLQNYQYTGNDPIISSFSGFSRVHADYAGQVMSLTGTNFVGTMSVQFKGADNTTYNGTSLSVTSTTSATITLPALPLENFPYTVRINGLDSSTTLSSFIKGFTTTGSTTITMPAFTMNFWVMGGGGSGGGSHYTGGGAGYISYSSTARPAGNTVIRVAPASTQSAVQNSNIKGFNGNVSSPVYGHSSAPGTGHALGGKGGGYVVGEADGSSGGGGGGSIGFGGAGGSGGSDGAAGNTYAPGTGMTTSAHTLARNNLATALATAYPSGTSVTSGSGGAASSGSHQGGGGGGGIVITFPGITVADVALAGVLHTAGSHLPGQPGVGFGAGGGSVGYNAGTRGSTGRGASGVVFIWN</sequence>
<proteinExistence type="predicted"/>
<accession>A0A6C0CPD0</accession>